<gene>
    <name evidence="2" type="ordered locus">FRAAL4229</name>
</gene>
<evidence type="ECO:0000313" key="3">
    <source>
        <dbReference type="Proteomes" id="UP000000657"/>
    </source>
</evidence>
<sequence length="62" mass="6821">MISSCGSTDGLDLIIDLPRKDGKRRDRGTGQYESDEKTRSWSIRVLAESGCGAHDLPDRARA</sequence>
<keyword evidence="3" id="KW-1185">Reference proteome</keyword>
<accession>Q0RI01</accession>
<evidence type="ECO:0000313" key="2">
    <source>
        <dbReference type="EMBL" id="CAJ62871.1"/>
    </source>
</evidence>
<dbReference type="HOGENOM" id="CLU_2897606_0_0_11"/>
<evidence type="ECO:0000256" key="1">
    <source>
        <dbReference type="SAM" id="MobiDB-lite"/>
    </source>
</evidence>
<feature type="compositionally biased region" description="Basic and acidic residues" evidence="1">
    <location>
        <begin position="17"/>
        <end position="39"/>
    </location>
</feature>
<organism evidence="2 3">
    <name type="scientific">Frankia alni (strain DSM 45986 / CECT 9034 / ACN14a)</name>
    <dbReference type="NCBI Taxonomy" id="326424"/>
    <lineage>
        <taxon>Bacteria</taxon>
        <taxon>Bacillati</taxon>
        <taxon>Actinomycetota</taxon>
        <taxon>Actinomycetes</taxon>
        <taxon>Frankiales</taxon>
        <taxon>Frankiaceae</taxon>
        <taxon>Frankia</taxon>
    </lineage>
</organism>
<dbReference type="AlphaFoldDB" id="Q0RI01"/>
<dbReference type="STRING" id="326424.FRAAL4229"/>
<feature type="region of interest" description="Disordered" evidence="1">
    <location>
        <begin position="1"/>
        <end position="39"/>
    </location>
</feature>
<dbReference type="KEGG" id="fal:FRAAL4229"/>
<proteinExistence type="predicted"/>
<dbReference type="EMBL" id="CT573213">
    <property type="protein sequence ID" value="CAJ62871.1"/>
    <property type="molecule type" value="Genomic_DNA"/>
</dbReference>
<protein>
    <submittedName>
        <fullName evidence="2">Uncharacterized protein</fullName>
    </submittedName>
</protein>
<name>Q0RI01_FRAAA</name>
<dbReference type="Proteomes" id="UP000000657">
    <property type="component" value="Chromosome"/>
</dbReference>
<reference evidence="2 3" key="1">
    <citation type="journal article" date="2007" name="Genome Res.">
        <title>Genome characteristics of facultatively symbiotic Frankia sp. strains reflect host range and host plant biogeography.</title>
        <authorList>
            <person name="Normand P."/>
            <person name="Lapierre P."/>
            <person name="Tisa L.S."/>
            <person name="Gogarten J.P."/>
            <person name="Alloisio N."/>
            <person name="Bagnarol E."/>
            <person name="Bassi C.A."/>
            <person name="Berry A.M."/>
            <person name="Bickhart D.M."/>
            <person name="Choisne N."/>
            <person name="Couloux A."/>
            <person name="Cournoyer B."/>
            <person name="Cruveiller S."/>
            <person name="Daubin V."/>
            <person name="Demange N."/>
            <person name="Francino M.P."/>
            <person name="Goltsman E."/>
            <person name="Huang Y."/>
            <person name="Kopp O.R."/>
            <person name="Labarre L."/>
            <person name="Lapidus A."/>
            <person name="Lavire C."/>
            <person name="Marechal J."/>
            <person name="Martinez M."/>
            <person name="Mastronunzio J.E."/>
            <person name="Mullin B.C."/>
            <person name="Niemann J."/>
            <person name="Pujic P."/>
            <person name="Rawnsley T."/>
            <person name="Rouy Z."/>
            <person name="Schenowitz C."/>
            <person name="Sellstedt A."/>
            <person name="Tavares F."/>
            <person name="Tomkins J.P."/>
            <person name="Vallenet D."/>
            <person name="Valverde C."/>
            <person name="Wall L.G."/>
            <person name="Wang Y."/>
            <person name="Medigue C."/>
            <person name="Benson D.R."/>
        </authorList>
    </citation>
    <scope>NUCLEOTIDE SEQUENCE [LARGE SCALE GENOMIC DNA]</scope>
    <source>
        <strain evidence="3">DSM 45986 / CECT 9034 / ACN14a</strain>
    </source>
</reference>